<proteinExistence type="predicted"/>
<protein>
    <submittedName>
        <fullName evidence="1">Uncharacterized protein</fullName>
    </submittedName>
</protein>
<sequence>MRSALALFDTCSMEVESSTGHSYEHRMVRGHQERVCGPKTNQLYGSAYQYGSFGDIQQAAIIIVEKALKLEAARERWQRLVMNPEAATDVDSLTETVEAGLEFIAEFGPQKLVLTTLTSQCVQAEHLAALLRATSTWSCEVIGWNAALQVAKGAADLAGLDPADVLFGMI</sequence>
<dbReference type="Proteomes" id="UP000317550">
    <property type="component" value="Chromosome"/>
</dbReference>
<evidence type="ECO:0000313" key="1">
    <source>
        <dbReference type="EMBL" id="QDQ25639.1"/>
    </source>
</evidence>
<dbReference type="KEGG" id="cari:FNU76_04310"/>
<keyword evidence="2" id="KW-1185">Reference proteome</keyword>
<dbReference type="AlphaFoldDB" id="A0A516SBW0"/>
<reference evidence="2" key="1">
    <citation type="submission" date="2019-07" db="EMBL/GenBank/DDBJ databases">
        <title>Chitinimonas sp. nov., isolated from Ny-Alesund, arctica soil.</title>
        <authorList>
            <person name="Xu Q."/>
            <person name="Peng F."/>
        </authorList>
    </citation>
    <scope>NUCLEOTIDE SEQUENCE [LARGE SCALE GENOMIC DNA]</scope>
    <source>
        <strain evidence="2">R3-44</strain>
    </source>
</reference>
<dbReference type="EMBL" id="CP041730">
    <property type="protein sequence ID" value="QDQ25639.1"/>
    <property type="molecule type" value="Genomic_DNA"/>
</dbReference>
<dbReference type="OrthoDB" id="7025502at2"/>
<evidence type="ECO:0000313" key="2">
    <source>
        <dbReference type="Proteomes" id="UP000317550"/>
    </source>
</evidence>
<organism evidence="1 2">
    <name type="scientific">Chitinimonas arctica</name>
    <dbReference type="NCBI Taxonomy" id="2594795"/>
    <lineage>
        <taxon>Bacteria</taxon>
        <taxon>Pseudomonadati</taxon>
        <taxon>Pseudomonadota</taxon>
        <taxon>Betaproteobacteria</taxon>
        <taxon>Neisseriales</taxon>
        <taxon>Chitinibacteraceae</taxon>
        <taxon>Chitinimonas</taxon>
    </lineage>
</organism>
<gene>
    <name evidence="1" type="ORF">FNU76_04310</name>
</gene>
<name>A0A516SBW0_9NEIS</name>
<dbReference type="RefSeq" id="WP_143856564.1">
    <property type="nucleotide sequence ID" value="NZ_CP041730.1"/>
</dbReference>
<accession>A0A516SBW0</accession>